<dbReference type="InterPro" id="IPR012373">
    <property type="entry name" value="Ferrdict_sens_TM"/>
</dbReference>
<dbReference type="Gene3D" id="2.60.120.1440">
    <property type="match status" value="1"/>
</dbReference>
<dbReference type="RefSeq" id="WP_318953608.1">
    <property type="nucleotide sequence ID" value="NZ_CP137555.1"/>
</dbReference>
<dbReference type="PANTHER" id="PTHR30273:SF2">
    <property type="entry name" value="PROTEIN FECR"/>
    <property type="match status" value="1"/>
</dbReference>
<gene>
    <name evidence="4" type="ORF">R5R33_15520</name>
</gene>
<keyword evidence="2" id="KW-0812">Transmembrane</keyword>
<dbReference type="KEGG" id="mpaf:R5R33_15520"/>
<sequence>MKMMHSEDSLESLLRKAGKRPSPESDVSNDIMAATKQAWYDAVANHRRARIRRFVTTSAIAASLLVAIVIAFLPTMEGSDIQPMGHIASISGSMHINGKHSGQKVLSVGDYLATDGASRMSLVLNNGVSLIIDEFTELEFTSERVISLNSGRLYFDSGNSNSNMIIKTAIGNIEDIGTQYEVHVRNESLKVAMREGETLVSLADGVKHTTIAGDGSGDVIVIDRDGSVERTTISSSDPYWGWVLDASEDIALEGKNLSEILLLAGRLTGRKVIFNTPEVQRIAETTRLSGGTLDPELIETTLPLIMETTTLSITLKQDRIEIESNNNSNL</sequence>
<dbReference type="AlphaFoldDB" id="A0AAU0N0E4"/>
<organism evidence="4 5">
    <name type="scientific">Microbulbifer pacificus</name>
    <dbReference type="NCBI Taxonomy" id="407164"/>
    <lineage>
        <taxon>Bacteria</taxon>
        <taxon>Pseudomonadati</taxon>
        <taxon>Pseudomonadota</taxon>
        <taxon>Gammaproteobacteria</taxon>
        <taxon>Cellvibrionales</taxon>
        <taxon>Microbulbiferaceae</taxon>
        <taxon>Microbulbifer</taxon>
    </lineage>
</organism>
<evidence type="ECO:0000259" key="3">
    <source>
        <dbReference type="Pfam" id="PF04773"/>
    </source>
</evidence>
<keyword evidence="5" id="KW-1185">Reference proteome</keyword>
<reference evidence="4 5" key="1">
    <citation type="submission" date="2023-10" db="EMBL/GenBank/DDBJ databases">
        <title>Description of Microbulbifer bruguierae sp. nov., isolated from the sediments of mangrove plant Bruguiera sexangula and comparative genomic analyses of the genus Microbulbifer.</title>
        <authorList>
            <person name="Long M."/>
        </authorList>
    </citation>
    <scope>NUCLEOTIDE SEQUENCE [LARGE SCALE GENOMIC DNA]</scope>
    <source>
        <strain evidence="4 5">SPO729</strain>
    </source>
</reference>
<dbReference type="Pfam" id="PF04773">
    <property type="entry name" value="FecR"/>
    <property type="match status" value="1"/>
</dbReference>
<keyword evidence="2" id="KW-1133">Transmembrane helix</keyword>
<dbReference type="PANTHER" id="PTHR30273">
    <property type="entry name" value="PERIPLASMIC SIGNAL SENSOR AND SIGMA FACTOR ACTIVATOR FECR-RELATED"/>
    <property type="match status" value="1"/>
</dbReference>
<protein>
    <submittedName>
        <fullName evidence="4">FecR family protein</fullName>
    </submittedName>
</protein>
<feature type="domain" description="FecR protein" evidence="3">
    <location>
        <begin position="111"/>
        <end position="197"/>
    </location>
</feature>
<evidence type="ECO:0000313" key="5">
    <source>
        <dbReference type="Proteomes" id="UP001302477"/>
    </source>
</evidence>
<proteinExistence type="predicted"/>
<evidence type="ECO:0000313" key="4">
    <source>
        <dbReference type="EMBL" id="WOX05134.1"/>
    </source>
</evidence>
<dbReference type="GO" id="GO:0016989">
    <property type="term" value="F:sigma factor antagonist activity"/>
    <property type="evidence" value="ECO:0007669"/>
    <property type="project" value="TreeGrafter"/>
</dbReference>
<name>A0AAU0N0E4_9GAMM</name>
<evidence type="ECO:0000256" key="2">
    <source>
        <dbReference type="SAM" id="Phobius"/>
    </source>
</evidence>
<feature type="region of interest" description="Disordered" evidence="1">
    <location>
        <begin position="1"/>
        <end position="27"/>
    </location>
</feature>
<accession>A0AAU0N0E4</accession>
<dbReference type="EMBL" id="CP137555">
    <property type="protein sequence ID" value="WOX05134.1"/>
    <property type="molecule type" value="Genomic_DNA"/>
</dbReference>
<evidence type="ECO:0000256" key="1">
    <source>
        <dbReference type="SAM" id="MobiDB-lite"/>
    </source>
</evidence>
<dbReference type="InterPro" id="IPR006860">
    <property type="entry name" value="FecR"/>
</dbReference>
<feature type="transmembrane region" description="Helical" evidence="2">
    <location>
        <begin position="54"/>
        <end position="73"/>
    </location>
</feature>
<keyword evidence="2" id="KW-0472">Membrane</keyword>
<dbReference type="Proteomes" id="UP001302477">
    <property type="component" value="Chromosome"/>
</dbReference>